<name>A0AAF5PJT1_WUCBA</name>
<organism evidence="1 2">
    <name type="scientific">Wuchereria bancrofti</name>
    <dbReference type="NCBI Taxonomy" id="6293"/>
    <lineage>
        <taxon>Eukaryota</taxon>
        <taxon>Metazoa</taxon>
        <taxon>Ecdysozoa</taxon>
        <taxon>Nematoda</taxon>
        <taxon>Chromadorea</taxon>
        <taxon>Rhabditida</taxon>
        <taxon>Spirurina</taxon>
        <taxon>Spiruromorpha</taxon>
        <taxon>Filarioidea</taxon>
        <taxon>Onchocercidae</taxon>
        <taxon>Wuchereria</taxon>
    </lineage>
</organism>
<reference evidence="2" key="3">
    <citation type="submission" date="2024-02" db="UniProtKB">
        <authorList>
            <consortium name="WormBaseParasite"/>
        </authorList>
    </citation>
    <scope>IDENTIFICATION</scope>
    <source>
        <strain evidence="2">pt0022</strain>
    </source>
</reference>
<accession>A0AAF5PJT1</accession>
<evidence type="ECO:0000313" key="1">
    <source>
        <dbReference type="Proteomes" id="UP000093561"/>
    </source>
</evidence>
<dbReference type="AlphaFoldDB" id="A0AAF5PJT1"/>
<proteinExistence type="predicted"/>
<reference evidence="1" key="2">
    <citation type="journal article" date="2016" name="Mol. Ecol.">
        <title>Population genomics of the filarial nematode parasite Wuchereria bancrofti from mosquitoes.</title>
        <authorList>
            <person name="Small S.T."/>
            <person name="Reimer L.J."/>
            <person name="Tisch D.J."/>
            <person name="King C.L."/>
            <person name="Christensen B.M."/>
            <person name="Siba P.M."/>
            <person name="Kazura J.W."/>
            <person name="Serre D."/>
            <person name="Zimmerman P.A."/>
        </authorList>
    </citation>
    <scope>NUCLEOTIDE SEQUENCE</scope>
    <source>
        <strain evidence="1">pt0022</strain>
    </source>
</reference>
<dbReference type="Proteomes" id="UP000093561">
    <property type="component" value="Unassembled WGS sequence"/>
</dbReference>
<protein>
    <submittedName>
        <fullName evidence="2">Uncharacterized protein</fullName>
    </submittedName>
</protein>
<evidence type="ECO:0000313" key="2">
    <source>
        <dbReference type="WBParaSite" id="mrna-Wban_01697"/>
    </source>
</evidence>
<reference evidence="1" key="1">
    <citation type="submission" date="2015-03" db="EMBL/GenBank/DDBJ databases">
        <title>Wuchereria bancrofti Genome Sequencing Papua New Guinea Strain.</title>
        <authorList>
            <person name="Small S.T."/>
            <person name="Serre D."/>
            <person name="Zimmerman P.A."/>
        </authorList>
    </citation>
    <scope>NUCLEOTIDE SEQUENCE [LARGE SCALE GENOMIC DNA]</scope>
    <source>
        <strain evidence="1">pt0022</strain>
    </source>
</reference>
<sequence>MKNLLVLFTGEIKVQSFKIPKM</sequence>
<dbReference type="WBParaSite" id="mrna-Wban_01697">
    <property type="protein sequence ID" value="mrna-Wban_01697"/>
    <property type="gene ID" value="Wban_01697"/>
</dbReference>